<dbReference type="AlphaFoldDB" id="A0A1U7LMD0"/>
<feature type="region of interest" description="Disordered" evidence="2">
    <location>
        <begin position="322"/>
        <end position="342"/>
    </location>
</feature>
<sequence>MLRNTDKTTNEQLLHRKFANLPRSPSTTMTSSRTPITPATPASPLSKDSQQQNQHPPSVTILSRPYLTSSQIFALQKRTRGSAISEQKETQIRLQACAWIAAIGEHMHFPIRTIGTGMMLYHRFHLFYPITDFPFMDMAITCLFVASKMQDTIKKLRDILIVGYQIRHPNGPDINPESQTMEDQRKRVIGLERMVLEIVCFDFRGRHAQGYLIKLTRYYRLNQEVARTAWKISVDCYRTFIPLKHTPQTIALSCLEFSGRLSGQRLSLQPESFCSKRVYVEAVIQDLLELYIHFRLQTIMGNVHSEDDFMAIGIAINRESTSKSYSEQPNDDIPIPPLSSGDRGIVRYVLDRSRMEDE</sequence>
<dbReference type="CDD" id="cd20546">
    <property type="entry name" value="CYCLIN_SpCG1C_ScCTK2-like_rpt2"/>
    <property type="match status" value="1"/>
</dbReference>
<dbReference type="InterPro" id="IPR043198">
    <property type="entry name" value="Cyclin/Ssn8"/>
</dbReference>
<dbReference type="OMA" id="NACAWIM"/>
<dbReference type="SMART" id="SM00385">
    <property type="entry name" value="CYCLIN"/>
    <property type="match status" value="2"/>
</dbReference>
<reference evidence="4 5" key="1">
    <citation type="submission" date="2016-04" db="EMBL/GenBank/DDBJ databases">
        <title>Evolutionary innovation and constraint leading to complex multicellularity in the Ascomycota.</title>
        <authorList>
            <person name="Cisse O."/>
            <person name="Nguyen A."/>
            <person name="Hewitt D.A."/>
            <person name="Jedd G."/>
            <person name="Stajich J.E."/>
        </authorList>
    </citation>
    <scope>NUCLEOTIDE SEQUENCE [LARGE SCALE GENOMIC DNA]</scope>
    <source>
        <strain evidence="4 5">DAH-3</strain>
    </source>
</reference>
<keyword evidence="5" id="KW-1185">Reference proteome</keyword>
<dbReference type="SUPFAM" id="SSF47954">
    <property type="entry name" value="Cyclin-like"/>
    <property type="match status" value="2"/>
</dbReference>
<dbReference type="CDD" id="cd20547">
    <property type="entry name" value="CYCLIN_ScCTK2-like_rpt1"/>
    <property type="match status" value="1"/>
</dbReference>
<dbReference type="GO" id="GO:0016538">
    <property type="term" value="F:cyclin-dependent protein serine/threonine kinase regulator activity"/>
    <property type="evidence" value="ECO:0007669"/>
    <property type="project" value="InterPro"/>
</dbReference>
<evidence type="ECO:0000313" key="5">
    <source>
        <dbReference type="Proteomes" id="UP000186594"/>
    </source>
</evidence>
<dbReference type="GO" id="GO:0006357">
    <property type="term" value="P:regulation of transcription by RNA polymerase II"/>
    <property type="evidence" value="ECO:0007669"/>
    <property type="project" value="InterPro"/>
</dbReference>
<evidence type="ECO:0000313" key="4">
    <source>
        <dbReference type="EMBL" id="OLL23788.1"/>
    </source>
</evidence>
<dbReference type="Pfam" id="PF00134">
    <property type="entry name" value="Cyclin_N"/>
    <property type="match status" value="1"/>
</dbReference>
<dbReference type="GO" id="GO:0016301">
    <property type="term" value="F:kinase activity"/>
    <property type="evidence" value="ECO:0007669"/>
    <property type="project" value="UniProtKB-KW"/>
</dbReference>
<dbReference type="InterPro" id="IPR013763">
    <property type="entry name" value="Cyclin-like_dom"/>
</dbReference>
<organism evidence="4 5">
    <name type="scientific">Neolecta irregularis (strain DAH-3)</name>
    <dbReference type="NCBI Taxonomy" id="1198029"/>
    <lineage>
        <taxon>Eukaryota</taxon>
        <taxon>Fungi</taxon>
        <taxon>Dikarya</taxon>
        <taxon>Ascomycota</taxon>
        <taxon>Taphrinomycotina</taxon>
        <taxon>Neolectales</taxon>
        <taxon>Neolectaceae</taxon>
        <taxon>Neolecta</taxon>
    </lineage>
</organism>
<evidence type="ECO:0000256" key="2">
    <source>
        <dbReference type="SAM" id="MobiDB-lite"/>
    </source>
</evidence>
<evidence type="ECO:0000256" key="1">
    <source>
        <dbReference type="RuleBase" id="RU000383"/>
    </source>
</evidence>
<evidence type="ECO:0000259" key="3">
    <source>
        <dbReference type="SMART" id="SM00385"/>
    </source>
</evidence>
<dbReference type="EMBL" id="LXFE01001246">
    <property type="protein sequence ID" value="OLL23788.1"/>
    <property type="molecule type" value="Genomic_DNA"/>
</dbReference>
<dbReference type="InterPro" id="IPR006671">
    <property type="entry name" value="Cyclin_N"/>
</dbReference>
<keyword evidence="4" id="KW-0808">Transferase</keyword>
<dbReference type="PANTHER" id="PTHR10026">
    <property type="entry name" value="CYCLIN"/>
    <property type="match status" value="1"/>
</dbReference>
<gene>
    <name evidence="4" type="ORF">NEOLI_005039</name>
</gene>
<proteinExistence type="inferred from homology"/>
<feature type="compositionally biased region" description="Polar residues" evidence="2">
    <location>
        <begin position="46"/>
        <end position="60"/>
    </location>
</feature>
<dbReference type="InterPro" id="IPR036915">
    <property type="entry name" value="Cyclin-like_sf"/>
</dbReference>
<protein>
    <submittedName>
        <fullName evidence="4">CTD kinase subunit beta</fullName>
    </submittedName>
</protein>
<comment type="caution">
    <text evidence="4">The sequence shown here is derived from an EMBL/GenBank/DDBJ whole genome shotgun (WGS) entry which is preliminary data.</text>
</comment>
<keyword evidence="1" id="KW-0195">Cyclin</keyword>
<feature type="region of interest" description="Disordered" evidence="2">
    <location>
        <begin position="1"/>
        <end position="60"/>
    </location>
</feature>
<dbReference type="OrthoDB" id="4951845at2759"/>
<feature type="domain" description="Cyclin-like" evidence="3">
    <location>
        <begin position="210"/>
        <end position="293"/>
    </location>
</feature>
<accession>A0A1U7LMD0</accession>
<dbReference type="STRING" id="1198029.A0A1U7LMD0"/>
<comment type="similarity">
    <text evidence="1">Belongs to the cyclin family.</text>
</comment>
<name>A0A1U7LMD0_NEOID</name>
<keyword evidence="4" id="KW-0418">Kinase</keyword>
<feature type="compositionally biased region" description="Low complexity" evidence="2">
    <location>
        <begin position="22"/>
        <end position="37"/>
    </location>
</feature>
<dbReference type="Gene3D" id="1.10.472.10">
    <property type="entry name" value="Cyclin-like"/>
    <property type="match status" value="2"/>
</dbReference>
<feature type="domain" description="Cyclin-like" evidence="3">
    <location>
        <begin position="98"/>
        <end position="197"/>
    </location>
</feature>
<dbReference type="Proteomes" id="UP000186594">
    <property type="component" value="Unassembled WGS sequence"/>
</dbReference>